<dbReference type="InterPro" id="IPR036420">
    <property type="entry name" value="BRCT_dom_sf"/>
</dbReference>
<dbReference type="InterPro" id="IPR001841">
    <property type="entry name" value="Znf_RING"/>
</dbReference>
<evidence type="ECO:0000313" key="13">
    <source>
        <dbReference type="EMBL" id="GIL53974.1"/>
    </source>
</evidence>
<dbReference type="InterPro" id="IPR013083">
    <property type="entry name" value="Znf_RING/FYVE/PHD"/>
</dbReference>
<reference evidence="13" key="1">
    <citation type="journal article" date="2021" name="Proc. Natl. Acad. Sci. U.S.A.">
        <title>Three genomes in the algal genus Volvox reveal the fate of a haploid sex-determining region after a transition to homothallism.</title>
        <authorList>
            <person name="Yamamoto K."/>
            <person name="Hamaji T."/>
            <person name="Kawai-Toyooka H."/>
            <person name="Matsuzaki R."/>
            <person name="Takahashi F."/>
            <person name="Nishimura Y."/>
            <person name="Kawachi M."/>
            <person name="Noguchi H."/>
            <person name="Minakuchi Y."/>
            <person name="Umen J.G."/>
            <person name="Toyoda A."/>
            <person name="Nozaki H."/>
        </authorList>
    </citation>
    <scope>NUCLEOTIDE SEQUENCE</scope>
    <source>
        <strain evidence="13">NIES-3780</strain>
    </source>
</reference>
<dbReference type="InterPro" id="IPR001357">
    <property type="entry name" value="BRCT_dom"/>
</dbReference>
<feature type="domain" description="BRCT" evidence="12">
    <location>
        <begin position="1280"/>
        <end position="1302"/>
    </location>
</feature>
<keyword evidence="4" id="KW-0227">DNA damage</keyword>
<evidence type="ECO:0000256" key="5">
    <source>
        <dbReference type="ARBA" id="ARBA00022771"/>
    </source>
</evidence>
<dbReference type="PROSITE" id="PS50172">
    <property type="entry name" value="BRCT"/>
    <property type="match status" value="2"/>
</dbReference>
<feature type="region of interest" description="Disordered" evidence="10">
    <location>
        <begin position="152"/>
        <end position="190"/>
    </location>
</feature>
<dbReference type="PROSITE" id="PS50089">
    <property type="entry name" value="ZF_RING_2"/>
    <property type="match status" value="1"/>
</dbReference>
<evidence type="ECO:0000256" key="3">
    <source>
        <dbReference type="ARBA" id="ARBA00022737"/>
    </source>
</evidence>
<dbReference type="Gene3D" id="3.40.50.10190">
    <property type="entry name" value="BRCT domain"/>
    <property type="match status" value="2"/>
</dbReference>
<evidence type="ECO:0000256" key="6">
    <source>
        <dbReference type="ARBA" id="ARBA00022833"/>
    </source>
</evidence>
<accession>A0A8J4F1L0</accession>
<keyword evidence="3" id="KW-0677">Repeat</keyword>
<dbReference type="Proteomes" id="UP000747399">
    <property type="component" value="Unassembled WGS sequence"/>
</dbReference>
<evidence type="ECO:0008006" key="15">
    <source>
        <dbReference type="Google" id="ProtNLM"/>
    </source>
</evidence>
<keyword evidence="5 9" id="KW-0863">Zinc-finger</keyword>
<dbReference type="Pfam" id="PF13923">
    <property type="entry name" value="zf-C3HC4_2"/>
    <property type="match status" value="1"/>
</dbReference>
<dbReference type="SUPFAM" id="SSF52113">
    <property type="entry name" value="BRCT domain"/>
    <property type="match status" value="2"/>
</dbReference>
<keyword evidence="7" id="KW-0234">DNA repair</keyword>
<keyword evidence="6" id="KW-0862">Zinc</keyword>
<keyword evidence="2" id="KW-0479">Metal-binding</keyword>
<dbReference type="GO" id="GO:0005634">
    <property type="term" value="C:nucleus"/>
    <property type="evidence" value="ECO:0007669"/>
    <property type="project" value="UniProtKB-SubCell"/>
</dbReference>
<evidence type="ECO:0000259" key="11">
    <source>
        <dbReference type="PROSITE" id="PS50089"/>
    </source>
</evidence>
<dbReference type="GO" id="GO:0000724">
    <property type="term" value="P:double-strand break repair via homologous recombination"/>
    <property type="evidence" value="ECO:0007669"/>
    <property type="project" value="TreeGrafter"/>
</dbReference>
<dbReference type="SUPFAM" id="SSF57850">
    <property type="entry name" value="RING/U-box"/>
    <property type="match status" value="1"/>
</dbReference>
<feature type="region of interest" description="Disordered" evidence="10">
    <location>
        <begin position="800"/>
        <end position="884"/>
    </location>
</feature>
<evidence type="ECO:0000256" key="1">
    <source>
        <dbReference type="ARBA" id="ARBA00004123"/>
    </source>
</evidence>
<dbReference type="SMART" id="SM00184">
    <property type="entry name" value="RING"/>
    <property type="match status" value="1"/>
</dbReference>
<evidence type="ECO:0000259" key="12">
    <source>
        <dbReference type="PROSITE" id="PS50172"/>
    </source>
</evidence>
<organism evidence="13 14">
    <name type="scientific">Volvox africanus</name>
    <dbReference type="NCBI Taxonomy" id="51714"/>
    <lineage>
        <taxon>Eukaryota</taxon>
        <taxon>Viridiplantae</taxon>
        <taxon>Chlorophyta</taxon>
        <taxon>core chlorophytes</taxon>
        <taxon>Chlorophyceae</taxon>
        <taxon>CS clade</taxon>
        <taxon>Chlamydomonadales</taxon>
        <taxon>Volvocaceae</taxon>
        <taxon>Volvox</taxon>
    </lineage>
</organism>
<keyword evidence="14" id="KW-1185">Reference proteome</keyword>
<sequence>MCALGPDIHALQAACSIFLDTCRCPLCALPWRKASTFPCGHTFCYDCAIATLEGPGISQSECPTCKGKYWKRDLRPNPQMMAVVEHTQKILSIAVRHATGASSDSCGGGQAATDTSANHDGQHNVSGILLCGFPPGGGLNCTEHERACTAAESPAGTAQQKRQYGAKQGDGAGNRSPALVAGGPTTSGGASLQQAVNDTAAHWAPEQVQRLEAACDMLPADQMICDSAGAVSALQVAIQPYSLQALHVHGPIVPRAGGEEPIVGDCHARCNGPRCPSKGEDHAHTNQPIADAEQIAQSAILITGITHETVGARDCTPSVLQPLAPAEAEPGGALLPAIFAGEEQHCRRVRSAGSDEAPAGSRHGVNALASAPNTFYPAQGGEIVSATPSVHGVGFAGDTGSRPLGLIPSATATPHEELLVRWRSQLGGSCATMPSNSKPAVGMGTATGTCGGRLLPGSVVSIRLDIPSVNNAYLDFHGLLEQTTNWTVRQITSPQRTGEHLAQAYSHGGGDEGCRNSVEFEESACWFQLLGKLADPTDQEREALEFELSHVSMLLEELAAMMAELDASGGCVVPAIANVPATDRTSVGRGECVARLGHFIVPGEVAGLRSEAQQGKGDASSRRGDGVRTVQEMELNNGLIGHCNNKITGDNMSVPSESDGLEAEQLRAQAISVSQAPLLQQPLLQREACHAEGASSFSDGALAPTYVAACPGNGARDQLPIHQAAAFARGGAEMKPCHDGVSSAFQGHVTYGDGGANRRGDSGDRGFDDRGDSGNQQQAFYVRGSGGSCHPVVECAQETAMANDNDEPAGPGGRSKRARREVRNSGVAKPRRSPPSLHLPDCRVTHAMPASQQQQQQQQGPSTLQPVAPVPGLNQGTDAGADGDGRGADKMCLATVHTADAVARLGAPAGGDVLQALSAVPSVLASRVPSPELWLRQGPEQGLENAGCLGAEGNGQEENAHRRRDRAPAKRYRSEPPNPPLEPLSLNTQQLLQQLGEEGKDVQASLRQTRRAKARERGSAAAAILGTLPGPGLELAAPGPAARRLKPAYVVTSGVGPEGRARLKELTRRVRGVELLSDVQPQLTHLVVNLETERRTTVRTIKYLRAVIQGCWVVGMEWVEACLTAGRLVQEGPYEAAGDNVHTGTPAITRLGLEKGYPPLFSGIKFCVMYLKGSFDGTTKPELEALLLAAGATLVRRPTHRTAAGPSAAAPVTAAAALFGAAAAADLYDVDQCTQRPTPTPQPADRSRLPPGFPPVFVLVAPYTNVDVARVIREWGCAPVQTQWVFDCISWYKLLPPDSFRIGHQPHSSTMDMS</sequence>
<evidence type="ECO:0000256" key="8">
    <source>
        <dbReference type="ARBA" id="ARBA00023242"/>
    </source>
</evidence>
<feature type="region of interest" description="Disordered" evidence="10">
    <location>
        <begin position="944"/>
        <end position="984"/>
    </location>
</feature>
<dbReference type="InterPro" id="IPR017907">
    <property type="entry name" value="Znf_RING_CS"/>
</dbReference>
<comment type="caution">
    <text evidence="13">The sequence shown here is derived from an EMBL/GenBank/DDBJ whole genome shotgun (WGS) entry which is preliminary data.</text>
</comment>
<evidence type="ECO:0000256" key="7">
    <source>
        <dbReference type="ARBA" id="ARBA00023204"/>
    </source>
</evidence>
<protein>
    <recommendedName>
        <fullName evidence="15">RING-type E3 ubiquitin transferase BRCA1</fullName>
    </recommendedName>
</protein>
<evidence type="ECO:0000256" key="4">
    <source>
        <dbReference type="ARBA" id="ARBA00022763"/>
    </source>
</evidence>
<dbReference type="PANTHER" id="PTHR13763:SF0">
    <property type="entry name" value="BREAST CANCER TYPE 1 SUSCEPTIBILITY PROTEIN"/>
    <property type="match status" value="1"/>
</dbReference>
<dbReference type="EMBL" id="BNCO01000016">
    <property type="protein sequence ID" value="GIL53974.1"/>
    <property type="molecule type" value="Genomic_DNA"/>
</dbReference>
<name>A0A8J4F1L0_9CHLO</name>
<keyword evidence="8" id="KW-0539">Nucleus</keyword>
<evidence type="ECO:0000313" key="14">
    <source>
        <dbReference type="Proteomes" id="UP000747399"/>
    </source>
</evidence>
<dbReference type="InterPro" id="IPR031099">
    <property type="entry name" value="BRCA1-associated"/>
</dbReference>
<dbReference type="Gene3D" id="3.30.40.10">
    <property type="entry name" value="Zinc/RING finger domain, C3HC4 (zinc finger)"/>
    <property type="match status" value="1"/>
</dbReference>
<comment type="subcellular location">
    <subcellularLocation>
        <location evidence="1">Nucleus</location>
    </subcellularLocation>
</comment>
<dbReference type="SMART" id="SM00292">
    <property type="entry name" value="BRCT"/>
    <property type="match status" value="2"/>
</dbReference>
<evidence type="ECO:0000256" key="10">
    <source>
        <dbReference type="SAM" id="MobiDB-lite"/>
    </source>
</evidence>
<gene>
    <name evidence="13" type="ORF">Vafri_9539</name>
</gene>
<proteinExistence type="predicted"/>
<dbReference type="GO" id="GO:0045944">
    <property type="term" value="P:positive regulation of transcription by RNA polymerase II"/>
    <property type="evidence" value="ECO:0007669"/>
    <property type="project" value="TreeGrafter"/>
</dbReference>
<feature type="region of interest" description="Disordered" evidence="10">
    <location>
        <begin position="748"/>
        <end position="785"/>
    </location>
</feature>
<evidence type="ECO:0000256" key="9">
    <source>
        <dbReference type="PROSITE-ProRule" id="PRU00175"/>
    </source>
</evidence>
<dbReference type="GO" id="GO:0008270">
    <property type="term" value="F:zinc ion binding"/>
    <property type="evidence" value="ECO:0007669"/>
    <property type="project" value="UniProtKB-KW"/>
</dbReference>
<dbReference type="PANTHER" id="PTHR13763">
    <property type="entry name" value="BREAST CANCER TYPE 1 SUSCEPTIBILITY PROTEIN BRCA1"/>
    <property type="match status" value="1"/>
</dbReference>
<dbReference type="PROSITE" id="PS00518">
    <property type="entry name" value="ZF_RING_1"/>
    <property type="match status" value="1"/>
</dbReference>
<feature type="domain" description="BRCT" evidence="12">
    <location>
        <begin position="1072"/>
        <end position="1136"/>
    </location>
</feature>
<dbReference type="GO" id="GO:0004842">
    <property type="term" value="F:ubiquitin-protein transferase activity"/>
    <property type="evidence" value="ECO:0007669"/>
    <property type="project" value="TreeGrafter"/>
</dbReference>
<evidence type="ECO:0000256" key="2">
    <source>
        <dbReference type="ARBA" id="ARBA00022723"/>
    </source>
</evidence>
<feature type="domain" description="RING-type" evidence="11">
    <location>
        <begin position="24"/>
        <end position="66"/>
    </location>
</feature>
<feature type="compositionally biased region" description="Basic and acidic residues" evidence="10">
    <location>
        <begin position="756"/>
        <end position="772"/>
    </location>
</feature>